<feature type="transmembrane region" description="Helical" evidence="8">
    <location>
        <begin position="288"/>
        <end position="304"/>
    </location>
</feature>
<protein>
    <submittedName>
        <fullName evidence="9">AI-2E family transporter</fullName>
    </submittedName>
</protein>
<evidence type="ECO:0000256" key="8">
    <source>
        <dbReference type="SAM" id="Phobius"/>
    </source>
</evidence>
<feature type="transmembrane region" description="Helical" evidence="8">
    <location>
        <begin position="263"/>
        <end position="281"/>
    </location>
</feature>
<evidence type="ECO:0000313" key="9">
    <source>
        <dbReference type="EMBL" id="MFD1329500.1"/>
    </source>
</evidence>
<evidence type="ECO:0000256" key="2">
    <source>
        <dbReference type="ARBA" id="ARBA00009773"/>
    </source>
</evidence>
<feature type="transmembrane region" description="Helical" evidence="8">
    <location>
        <begin position="231"/>
        <end position="257"/>
    </location>
</feature>
<organism evidence="9 10">
    <name type="scientific">Mycoplana ramosa</name>
    <name type="common">Mycoplana bullata</name>
    <dbReference type="NCBI Taxonomy" id="40837"/>
    <lineage>
        <taxon>Bacteria</taxon>
        <taxon>Pseudomonadati</taxon>
        <taxon>Pseudomonadota</taxon>
        <taxon>Alphaproteobacteria</taxon>
        <taxon>Hyphomicrobiales</taxon>
        <taxon>Rhizobiaceae</taxon>
        <taxon>Mycoplana</taxon>
    </lineage>
</organism>
<evidence type="ECO:0000256" key="7">
    <source>
        <dbReference type="ARBA" id="ARBA00023136"/>
    </source>
</evidence>
<feature type="transmembrane region" description="Helical" evidence="8">
    <location>
        <begin position="26"/>
        <end position="59"/>
    </location>
</feature>
<dbReference type="PANTHER" id="PTHR21716:SF53">
    <property type="entry name" value="PERMEASE PERM-RELATED"/>
    <property type="match status" value="1"/>
</dbReference>
<evidence type="ECO:0000313" key="10">
    <source>
        <dbReference type="Proteomes" id="UP001597173"/>
    </source>
</evidence>
<keyword evidence="6 8" id="KW-1133">Transmembrane helix</keyword>
<comment type="similarity">
    <text evidence="2">Belongs to the autoinducer-2 exporter (AI-2E) (TC 2.A.86) family.</text>
</comment>
<feature type="transmembrane region" description="Helical" evidence="8">
    <location>
        <begin position="324"/>
        <end position="355"/>
    </location>
</feature>
<name>A0ABW3Z0C1_MYCRA</name>
<evidence type="ECO:0000256" key="1">
    <source>
        <dbReference type="ARBA" id="ARBA00004651"/>
    </source>
</evidence>
<dbReference type="Proteomes" id="UP001597173">
    <property type="component" value="Unassembled WGS sequence"/>
</dbReference>
<dbReference type="Pfam" id="PF01594">
    <property type="entry name" value="AI-2E_transport"/>
    <property type="match status" value="1"/>
</dbReference>
<keyword evidence="7 8" id="KW-0472">Membrane</keyword>
<sequence length="388" mass="41784">MKGHEIEQQRPTTSTHVSGAGLKRQVVFWLLALAGLILFLLVFSSILLPFVAGMALAYFLDPVADRLERFGLSRTLATVVILVAFLILFALSLMIIIPLLATQASDLLSKLPGYLAQLQSLVTSFDPDILPPWISSQMGTIKQGFAGVLAEGAGLLGTIFKQIWNSGLALVDIASLLIVTPVVAFYLLLDWDRMIAKVDSWVPRQHVESVRQIADEMNTAIAGFVRGQGSICIILGLFYGIGLTAVGLNFGLLIGLFAGMISFVPYVGSMVGLVLSVGVAIVQFWPDYLWIGAVIAIFFSGQFIEGNILQPKLVGKQVGLHPVWLMFALFAFGALFGFVGLLVAVPAAAAVGVLVRFGLQHYLDSDLYHGQGNPPVAKKKETASKTKP</sequence>
<comment type="subcellular location">
    <subcellularLocation>
        <location evidence="1">Cell membrane</location>
        <topology evidence="1">Multi-pass membrane protein</topology>
    </subcellularLocation>
</comment>
<evidence type="ECO:0000256" key="4">
    <source>
        <dbReference type="ARBA" id="ARBA00022475"/>
    </source>
</evidence>
<accession>A0ABW3Z0C1</accession>
<evidence type="ECO:0000256" key="6">
    <source>
        <dbReference type="ARBA" id="ARBA00022989"/>
    </source>
</evidence>
<dbReference type="InterPro" id="IPR002549">
    <property type="entry name" value="AI-2E-like"/>
</dbReference>
<keyword evidence="10" id="KW-1185">Reference proteome</keyword>
<keyword evidence="4" id="KW-1003">Cell membrane</keyword>
<reference evidence="10" key="1">
    <citation type="journal article" date="2019" name="Int. J. Syst. Evol. Microbiol.">
        <title>The Global Catalogue of Microorganisms (GCM) 10K type strain sequencing project: providing services to taxonomists for standard genome sequencing and annotation.</title>
        <authorList>
            <consortium name="The Broad Institute Genomics Platform"/>
            <consortium name="The Broad Institute Genome Sequencing Center for Infectious Disease"/>
            <person name="Wu L."/>
            <person name="Ma J."/>
        </authorList>
    </citation>
    <scope>NUCLEOTIDE SEQUENCE [LARGE SCALE GENOMIC DNA]</scope>
    <source>
        <strain evidence="10">CCUG 55609</strain>
    </source>
</reference>
<dbReference type="EMBL" id="JBHTNF010000011">
    <property type="protein sequence ID" value="MFD1329500.1"/>
    <property type="molecule type" value="Genomic_DNA"/>
</dbReference>
<feature type="transmembrane region" description="Helical" evidence="8">
    <location>
        <begin position="79"/>
        <end position="101"/>
    </location>
</feature>
<evidence type="ECO:0000256" key="5">
    <source>
        <dbReference type="ARBA" id="ARBA00022692"/>
    </source>
</evidence>
<evidence type="ECO:0000256" key="3">
    <source>
        <dbReference type="ARBA" id="ARBA00022448"/>
    </source>
</evidence>
<comment type="caution">
    <text evidence="9">The sequence shown here is derived from an EMBL/GenBank/DDBJ whole genome shotgun (WGS) entry which is preliminary data.</text>
</comment>
<dbReference type="PANTHER" id="PTHR21716">
    <property type="entry name" value="TRANSMEMBRANE PROTEIN"/>
    <property type="match status" value="1"/>
</dbReference>
<keyword evidence="5 8" id="KW-0812">Transmembrane</keyword>
<dbReference type="RefSeq" id="WP_374840567.1">
    <property type="nucleotide sequence ID" value="NZ_JBHEEW010000015.1"/>
</dbReference>
<keyword evidence="3" id="KW-0813">Transport</keyword>
<feature type="transmembrane region" description="Helical" evidence="8">
    <location>
        <begin position="170"/>
        <end position="189"/>
    </location>
</feature>
<proteinExistence type="inferred from homology"/>
<gene>
    <name evidence="9" type="ORF">ACFQ33_16545</name>
</gene>